<dbReference type="Pfam" id="PF01569">
    <property type="entry name" value="PAP2"/>
    <property type="match status" value="1"/>
</dbReference>
<feature type="domain" description="Phosphatidic acid phosphatase type 2/haloperoxidase" evidence="3">
    <location>
        <begin position="129"/>
        <end position="241"/>
    </location>
</feature>
<dbReference type="AlphaFoldDB" id="A0A7W3RQ78"/>
<accession>A0A7W3RQ78</accession>
<feature type="transmembrane region" description="Helical" evidence="2">
    <location>
        <begin position="46"/>
        <end position="67"/>
    </location>
</feature>
<dbReference type="GO" id="GO:0050380">
    <property type="term" value="F:undecaprenyl-diphosphatase activity"/>
    <property type="evidence" value="ECO:0007669"/>
    <property type="project" value="UniProtKB-EC"/>
</dbReference>
<dbReference type="InterPro" id="IPR000326">
    <property type="entry name" value="PAP2/HPO"/>
</dbReference>
<evidence type="ECO:0000256" key="1">
    <source>
        <dbReference type="SAM" id="MobiDB-lite"/>
    </source>
</evidence>
<dbReference type="SUPFAM" id="SSF48317">
    <property type="entry name" value="Acid phosphatase/Vanadium-dependent haloperoxidase"/>
    <property type="match status" value="1"/>
</dbReference>
<dbReference type="Proteomes" id="UP000577386">
    <property type="component" value="Unassembled WGS sequence"/>
</dbReference>
<keyword evidence="2" id="KW-1133">Transmembrane helix</keyword>
<dbReference type="InterPro" id="IPR036938">
    <property type="entry name" value="PAP2/HPO_sf"/>
</dbReference>
<feature type="compositionally biased region" description="Low complexity" evidence="1">
    <location>
        <begin position="1"/>
        <end position="15"/>
    </location>
</feature>
<keyword evidence="2" id="KW-0472">Membrane</keyword>
<name>A0A7W3RQ78_STRMR</name>
<comment type="caution">
    <text evidence="4">The sequence shown here is derived from an EMBL/GenBank/DDBJ whole genome shotgun (WGS) entry which is preliminary data.</text>
</comment>
<protein>
    <submittedName>
        <fullName evidence="4">Undecaprenyl-diphosphatase</fullName>
        <ecNumber evidence="4">3.6.1.27</ecNumber>
    </submittedName>
</protein>
<evidence type="ECO:0000313" key="5">
    <source>
        <dbReference type="Proteomes" id="UP000577386"/>
    </source>
</evidence>
<dbReference type="Gene3D" id="1.20.144.10">
    <property type="entry name" value="Phosphatidic acid phosphatase type 2/haloperoxidase"/>
    <property type="match status" value="1"/>
</dbReference>
<feature type="transmembrane region" description="Helical" evidence="2">
    <location>
        <begin position="198"/>
        <end position="223"/>
    </location>
</feature>
<dbReference type="SMART" id="SM00014">
    <property type="entry name" value="acidPPc"/>
    <property type="match status" value="1"/>
</dbReference>
<proteinExistence type="predicted"/>
<dbReference type="EC" id="3.6.1.27" evidence="4"/>
<keyword evidence="4" id="KW-0378">Hydrolase</keyword>
<evidence type="ECO:0000313" key="4">
    <source>
        <dbReference type="EMBL" id="MBA9058006.1"/>
    </source>
</evidence>
<sequence length="269" mass="27357">MPDGTRAGASGSARAGRSESVRAGPSDSGGVPGVAAARVVSPRRTAAVVGLGVCAWAAFAALTLIVVSRHGAPLPPDRALLAWSLGHRPPVAVAAARALTDTGTGAVPYALVIAAGLIAGRTARQRCAAALMGLLCLGLGQAVRYGVMDLVGRVRPPYADWEALASGWSYPSGHTTTSALTAGLLITALWLRAPYGRGALTLLVACWGAGVGLTRIFLGVHWFTDVLGGWLFAAGWLALLLTAAARWLPAGVRPGTPEPGSGKGDPARY</sequence>
<evidence type="ECO:0000256" key="2">
    <source>
        <dbReference type="SAM" id="Phobius"/>
    </source>
</evidence>
<reference evidence="4 5" key="1">
    <citation type="submission" date="2020-08" db="EMBL/GenBank/DDBJ databases">
        <title>Sequencing the genomes of 1000 actinobacteria strains.</title>
        <authorList>
            <person name="Klenk H.-P."/>
        </authorList>
    </citation>
    <scope>NUCLEOTIDE SEQUENCE [LARGE SCALE GENOMIC DNA]</scope>
    <source>
        <strain evidence="4 5">DSM 41827</strain>
    </source>
</reference>
<feature type="transmembrane region" description="Helical" evidence="2">
    <location>
        <begin position="130"/>
        <end position="148"/>
    </location>
</feature>
<keyword evidence="2" id="KW-0812">Transmembrane</keyword>
<evidence type="ECO:0000259" key="3">
    <source>
        <dbReference type="SMART" id="SM00014"/>
    </source>
</evidence>
<dbReference type="PANTHER" id="PTHR14969">
    <property type="entry name" value="SPHINGOSINE-1-PHOSPHATE PHOSPHOHYDROLASE"/>
    <property type="match status" value="1"/>
</dbReference>
<feature type="region of interest" description="Disordered" evidence="1">
    <location>
        <begin position="1"/>
        <end position="33"/>
    </location>
</feature>
<organism evidence="4 5">
    <name type="scientific">Streptomyces murinus</name>
    <dbReference type="NCBI Taxonomy" id="33900"/>
    <lineage>
        <taxon>Bacteria</taxon>
        <taxon>Bacillati</taxon>
        <taxon>Actinomycetota</taxon>
        <taxon>Actinomycetes</taxon>
        <taxon>Kitasatosporales</taxon>
        <taxon>Streptomycetaceae</taxon>
        <taxon>Streptomyces</taxon>
    </lineage>
</organism>
<dbReference type="PANTHER" id="PTHR14969:SF13">
    <property type="entry name" value="AT30094P"/>
    <property type="match status" value="1"/>
</dbReference>
<keyword evidence="5" id="KW-1185">Reference proteome</keyword>
<gene>
    <name evidence="4" type="ORF">HDA42_007184</name>
</gene>
<feature type="transmembrane region" description="Helical" evidence="2">
    <location>
        <begin position="229"/>
        <end position="248"/>
    </location>
</feature>
<dbReference type="EMBL" id="JACJIJ010000002">
    <property type="protein sequence ID" value="MBA9058006.1"/>
    <property type="molecule type" value="Genomic_DNA"/>
</dbReference>
<feature type="transmembrane region" description="Helical" evidence="2">
    <location>
        <begin position="106"/>
        <end position="123"/>
    </location>
</feature>